<geneLocation type="plastid" evidence="2"/>
<sequence length="102" mass="12146">MNIKILIKLNYMDSFYCLVRIVLHEKIALYCIVKKDNFNYWNKSSIYLYPTCFTANSTNNIIKLLSLHDFFSISSFEHALYLGKELYKAEIALIFKQIYIQE</sequence>
<evidence type="ECO:0000313" key="2">
    <source>
        <dbReference type="EMBL" id="QCI04473.1"/>
    </source>
</evidence>
<proteinExistence type="predicted"/>
<accession>A0A4D6WLP2</accession>
<name>A0A4D6WLP2_9FLOR</name>
<evidence type="ECO:0000259" key="1">
    <source>
        <dbReference type="Pfam" id="PF14251"/>
    </source>
</evidence>
<dbReference type="Pfam" id="PF14251">
    <property type="entry name" value="PterinBD-DUF4346"/>
    <property type="match status" value="1"/>
</dbReference>
<feature type="domain" description="DUF4346" evidence="1">
    <location>
        <begin position="51"/>
        <end position="102"/>
    </location>
</feature>
<gene>
    <name evidence="2" type="primary">orf102</name>
</gene>
<dbReference type="InterPro" id="IPR025595">
    <property type="entry name" value="PterinBD-DUF4346"/>
</dbReference>
<dbReference type="EMBL" id="MK814610">
    <property type="protein sequence ID" value="QCI04473.1"/>
    <property type="molecule type" value="Genomic_DNA"/>
</dbReference>
<protein>
    <recommendedName>
        <fullName evidence="1">DUF4346 domain-containing protein</fullName>
    </recommendedName>
</protein>
<dbReference type="AlphaFoldDB" id="A0A4D6WLP2"/>
<reference evidence="2" key="1">
    <citation type="journal article" date="2019" name="Mol. Phylogenet. Evol.">
        <title>Morphological evolution and classification of the red algal order Ceramiales inferred using plastid phylogenomics.</title>
        <authorList>
            <person name="Diaz-Tapia P."/>
            <person name="Pasella M.M."/>
            <person name="Verbruggen H."/>
            <person name="Maggs C.A."/>
        </authorList>
    </citation>
    <scope>NUCLEOTIDE SEQUENCE</scope>
    <source>
        <strain evidence="2">PD2206</strain>
    </source>
</reference>
<keyword evidence="2" id="KW-0934">Plastid</keyword>
<organism evidence="2">
    <name type="scientific">Antithamnion hubbsii</name>
    <dbReference type="NCBI Taxonomy" id="1005974"/>
    <lineage>
        <taxon>Eukaryota</taxon>
        <taxon>Rhodophyta</taxon>
        <taxon>Florideophyceae</taxon>
        <taxon>Rhodymeniophycidae</taxon>
        <taxon>Ceramiales</taxon>
        <taxon>Ceramiaceae</taxon>
        <taxon>Antithamnion</taxon>
    </lineage>
</organism>
<reference evidence="2" key="2">
    <citation type="submission" date="2019-04" db="EMBL/GenBank/DDBJ databases">
        <authorList>
            <person name="Pasella M."/>
        </authorList>
    </citation>
    <scope>NUCLEOTIDE SEQUENCE</scope>
    <source>
        <strain evidence="2">PD2206</strain>
    </source>
</reference>